<dbReference type="Proteomes" id="UP000199519">
    <property type="component" value="Unassembled WGS sequence"/>
</dbReference>
<dbReference type="GO" id="GO:0003677">
    <property type="term" value="F:DNA binding"/>
    <property type="evidence" value="ECO:0007669"/>
    <property type="project" value="UniProtKB-UniRule"/>
</dbReference>
<evidence type="ECO:0000256" key="5">
    <source>
        <dbReference type="ARBA" id="ARBA00023172"/>
    </source>
</evidence>
<evidence type="ECO:0000259" key="7">
    <source>
        <dbReference type="PROSITE" id="PS51898"/>
    </source>
</evidence>
<feature type="domain" description="Tyr recombinase" evidence="7">
    <location>
        <begin position="121"/>
        <end position="310"/>
    </location>
</feature>
<dbReference type="EMBL" id="FOHG01000008">
    <property type="protein sequence ID" value="SES84428.1"/>
    <property type="molecule type" value="Genomic_DNA"/>
</dbReference>
<protein>
    <submittedName>
        <fullName evidence="10">Site-specific recombinase XerD</fullName>
    </submittedName>
</protein>
<keyword evidence="3" id="KW-0229">DNA integration</keyword>
<evidence type="ECO:0000313" key="11">
    <source>
        <dbReference type="Proteomes" id="UP000198612"/>
    </source>
</evidence>
<evidence type="ECO:0000313" key="9">
    <source>
        <dbReference type="EMBL" id="SDF16485.1"/>
    </source>
</evidence>
<comment type="function">
    <text evidence="1">Site-specific tyrosine recombinase, which acts by catalyzing the cutting and rejoining of the recombining DNA molecules.</text>
</comment>
<dbReference type="EMBL" id="FNBJ01000007">
    <property type="protein sequence ID" value="SDF16485.1"/>
    <property type="molecule type" value="Genomic_DNA"/>
</dbReference>
<comment type="similarity">
    <text evidence="2">Belongs to the 'phage' integrase family.</text>
</comment>
<proteinExistence type="inferred from homology"/>
<dbReference type="InterPro" id="IPR010998">
    <property type="entry name" value="Integrase_recombinase_N"/>
</dbReference>
<dbReference type="Pfam" id="PF00589">
    <property type="entry name" value="Phage_integrase"/>
    <property type="match status" value="1"/>
</dbReference>
<dbReference type="Proteomes" id="UP000198612">
    <property type="component" value="Unassembled WGS sequence"/>
</dbReference>
<gene>
    <name evidence="9" type="ORF">SAMN04488598_10741</name>
    <name evidence="10" type="ORF">SAMN04515652_10841</name>
</gene>
<evidence type="ECO:0000256" key="3">
    <source>
        <dbReference type="ARBA" id="ARBA00022908"/>
    </source>
</evidence>
<evidence type="ECO:0000256" key="1">
    <source>
        <dbReference type="ARBA" id="ARBA00003283"/>
    </source>
</evidence>
<keyword evidence="12" id="KW-1185">Reference proteome</keyword>
<dbReference type="CDD" id="cd01182">
    <property type="entry name" value="INT_RitC_C_like"/>
    <property type="match status" value="1"/>
</dbReference>
<dbReference type="GO" id="GO:0015074">
    <property type="term" value="P:DNA integration"/>
    <property type="evidence" value="ECO:0007669"/>
    <property type="project" value="UniProtKB-KW"/>
</dbReference>
<evidence type="ECO:0000313" key="10">
    <source>
        <dbReference type="EMBL" id="SES84428.1"/>
    </source>
</evidence>
<dbReference type="GO" id="GO:0006310">
    <property type="term" value="P:DNA recombination"/>
    <property type="evidence" value="ECO:0007669"/>
    <property type="project" value="UniProtKB-KW"/>
</dbReference>
<dbReference type="InterPro" id="IPR013762">
    <property type="entry name" value="Integrase-like_cat_sf"/>
</dbReference>
<evidence type="ECO:0000256" key="4">
    <source>
        <dbReference type="ARBA" id="ARBA00023125"/>
    </source>
</evidence>
<evidence type="ECO:0000259" key="8">
    <source>
        <dbReference type="PROSITE" id="PS51900"/>
    </source>
</evidence>
<dbReference type="InterPro" id="IPR004107">
    <property type="entry name" value="Integrase_SAM-like_N"/>
</dbReference>
<name>A0A1H9ZRT2_9FIRM</name>
<dbReference type="PANTHER" id="PTHR30349">
    <property type="entry name" value="PHAGE INTEGRASE-RELATED"/>
    <property type="match status" value="1"/>
</dbReference>
<keyword evidence="4 6" id="KW-0238">DNA-binding</keyword>
<dbReference type="RefSeq" id="WP_089719727.1">
    <property type="nucleotide sequence ID" value="NZ_FNBJ01000007.1"/>
</dbReference>
<dbReference type="SUPFAM" id="SSF56349">
    <property type="entry name" value="DNA breaking-rejoining enzymes"/>
    <property type="match status" value="1"/>
</dbReference>
<dbReference type="InterPro" id="IPR044068">
    <property type="entry name" value="CB"/>
</dbReference>
<accession>A0A1H9ZRT2</accession>
<dbReference type="AlphaFoldDB" id="A0A1H9ZRT2"/>
<dbReference type="InterPro" id="IPR002104">
    <property type="entry name" value="Integrase_catalytic"/>
</dbReference>
<organism evidence="10 11">
    <name type="scientific">Halanaerobium congolense</name>
    <dbReference type="NCBI Taxonomy" id="54121"/>
    <lineage>
        <taxon>Bacteria</taxon>
        <taxon>Bacillati</taxon>
        <taxon>Bacillota</taxon>
        <taxon>Clostridia</taxon>
        <taxon>Halanaerobiales</taxon>
        <taxon>Halanaerobiaceae</taxon>
        <taxon>Halanaerobium</taxon>
    </lineage>
</organism>
<dbReference type="Pfam" id="PF02899">
    <property type="entry name" value="Phage_int_SAM_1"/>
    <property type="match status" value="1"/>
</dbReference>
<evidence type="ECO:0000256" key="6">
    <source>
        <dbReference type="PROSITE-ProRule" id="PRU01248"/>
    </source>
</evidence>
<reference evidence="11 12" key="1">
    <citation type="submission" date="2016-10" db="EMBL/GenBank/DDBJ databases">
        <authorList>
            <person name="Varghese N."/>
            <person name="Submissions S."/>
        </authorList>
    </citation>
    <scope>NUCLEOTIDE SEQUENCE [LARGE SCALE GENOMIC DNA]</scope>
    <source>
        <strain evidence="9 12">WG2</strain>
        <strain evidence="10 11">WG5</strain>
    </source>
</reference>
<sequence>MKPTDFSKSLTDFLVSYLPGEKGASKNTIISYKDTFILFLTFLKDRKGISADQLYLKHISKEIVLDFLNWIEEERKCCIATRNVRLAAIHSFFQYLQYQKPEDLFLWQSILSIPVKKTIKDTINYLSLEGVKLLLEQPNQSSSHGRRDLALLSLMYDSGARVQEMIDLTPSMVRLEPPYTVKLIGKGRKARIVPLLDIQLNFLKNYMCENGLLEAFANQYPLFSNSKKEKLTRAGMNYILTKYVKLAREKNLALIPERLSCHSLRHSKAMHLLQSGVNLVYIRDILGHSSIQVTEIYARTDSQQKREAIEKAYTDVRPEREPSWLANDNLLEWLKSFSK</sequence>
<feature type="domain" description="Core-binding (CB)" evidence="8">
    <location>
        <begin position="1"/>
        <end position="97"/>
    </location>
</feature>
<dbReference type="InterPro" id="IPR011010">
    <property type="entry name" value="DNA_brk_join_enz"/>
</dbReference>
<dbReference type="Gene3D" id="1.10.150.130">
    <property type="match status" value="1"/>
</dbReference>
<keyword evidence="5" id="KW-0233">DNA recombination</keyword>
<dbReference type="Gene3D" id="1.10.443.10">
    <property type="entry name" value="Intergrase catalytic core"/>
    <property type="match status" value="1"/>
</dbReference>
<dbReference type="PROSITE" id="PS51898">
    <property type="entry name" value="TYR_RECOMBINASE"/>
    <property type="match status" value="1"/>
</dbReference>
<dbReference type="InterPro" id="IPR050090">
    <property type="entry name" value="Tyrosine_recombinase_XerCD"/>
</dbReference>
<dbReference type="PROSITE" id="PS51900">
    <property type="entry name" value="CB"/>
    <property type="match status" value="1"/>
</dbReference>
<dbReference type="PANTHER" id="PTHR30349:SF81">
    <property type="entry name" value="TYROSINE RECOMBINASE XERC"/>
    <property type="match status" value="1"/>
</dbReference>
<evidence type="ECO:0000313" key="12">
    <source>
        <dbReference type="Proteomes" id="UP000199519"/>
    </source>
</evidence>
<evidence type="ECO:0000256" key="2">
    <source>
        <dbReference type="ARBA" id="ARBA00008857"/>
    </source>
</evidence>